<dbReference type="InterPro" id="IPR003959">
    <property type="entry name" value="ATPase_AAA_core"/>
</dbReference>
<keyword evidence="5" id="KW-0547">Nucleotide-binding</keyword>
<comment type="function">
    <text evidence="1">DNA-dependent ATPase that plays important roles in cellular responses to stalled DNA replication processes.</text>
</comment>
<dbReference type="InterPro" id="IPR003593">
    <property type="entry name" value="AAA+_ATPase"/>
</dbReference>
<dbReference type="GO" id="GO:0008047">
    <property type="term" value="F:enzyme activator activity"/>
    <property type="evidence" value="ECO:0007669"/>
    <property type="project" value="TreeGrafter"/>
</dbReference>
<dbReference type="GO" id="GO:0000731">
    <property type="term" value="P:DNA synthesis involved in DNA repair"/>
    <property type="evidence" value="ECO:0007669"/>
    <property type="project" value="TreeGrafter"/>
</dbReference>
<dbReference type="GO" id="GO:0017116">
    <property type="term" value="F:single-stranded DNA helicase activity"/>
    <property type="evidence" value="ECO:0007669"/>
    <property type="project" value="TreeGrafter"/>
</dbReference>
<comment type="caution">
    <text evidence="8">The sequence shown here is derived from an EMBL/GenBank/DDBJ whole genome shotgun (WGS) entry which is preliminary data.</text>
</comment>
<dbReference type="CDD" id="cd00009">
    <property type="entry name" value="AAA"/>
    <property type="match status" value="1"/>
</dbReference>
<evidence type="ECO:0000256" key="1">
    <source>
        <dbReference type="ARBA" id="ARBA00002393"/>
    </source>
</evidence>
<dbReference type="Gene3D" id="1.20.272.10">
    <property type="match status" value="1"/>
</dbReference>
<dbReference type="SMART" id="SM00382">
    <property type="entry name" value="AAA"/>
    <property type="match status" value="1"/>
</dbReference>
<dbReference type="PANTHER" id="PTHR13779">
    <property type="entry name" value="WERNER HELICASE-INTERACTING PROTEIN 1 FAMILY MEMBER"/>
    <property type="match status" value="1"/>
</dbReference>
<evidence type="ECO:0000259" key="7">
    <source>
        <dbReference type="SMART" id="SM00382"/>
    </source>
</evidence>
<dbReference type="Pfam" id="PF12002">
    <property type="entry name" value="MgsA_C"/>
    <property type="match status" value="1"/>
</dbReference>
<dbReference type="Gene3D" id="1.10.8.60">
    <property type="match status" value="1"/>
</dbReference>
<dbReference type="Proteomes" id="UP000553193">
    <property type="component" value="Unassembled WGS sequence"/>
</dbReference>
<dbReference type="Pfam" id="PF16193">
    <property type="entry name" value="AAA_assoc_2"/>
    <property type="match status" value="1"/>
</dbReference>
<organism evidence="8 9">
    <name type="scientific">Roseococcus suduntuyensis</name>
    <dbReference type="NCBI Taxonomy" id="455361"/>
    <lineage>
        <taxon>Bacteria</taxon>
        <taxon>Pseudomonadati</taxon>
        <taxon>Pseudomonadota</taxon>
        <taxon>Alphaproteobacteria</taxon>
        <taxon>Acetobacterales</taxon>
        <taxon>Roseomonadaceae</taxon>
        <taxon>Roseococcus</taxon>
    </lineage>
</organism>
<dbReference type="FunFam" id="1.20.272.10:FF:000001">
    <property type="entry name" value="Putative AAA family ATPase"/>
    <property type="match status" value="1"/>
</dbReference>
<sequence length="428" mass="46316">MSLFAGQAPRPLADRMRPAHLHEVVGQDHLLGPEGPLGRMVAAGALSSLILWGPPGTGKTTIARLLAEVSDLHFEAISAIQSGVVELRKIFEAARRRREGGQGTLLFCDEIHRFNRAQQDAFLPVVEDGTVTLVGATTENPSFELNGALLSRCRVLVLRALDEAALGALVARAEAALGAPLRLTDEARAALLSLAGGDGRYLLNLVEQVATLPGEEVLDPAGLGRVLQRRMATHDKAGDGHYDLLSAFHKSLRGSDVQAALYYAARMMVGGEAPEVVFRRLLCAASEDVGTADPQAMVQVISAWDAYERVGWPEAKLFMAQAITYVATAPKSNAAYMGFTRALAAAERSAHLPPPLSVLNAPTKMMKELGYHAGYQYDHDAPEAYAGQDFLPEALRAEIFFTPNERGFEREIRKRLDYWAGLKARRGG</sequence>
<evidence type="ECO:0000313" key="9">
    <source>
        <dbReference type="Proteomes" id="UP000553193"/>
    </source>
</evidence>
<dbReference type="GO" id="GO:0016887">
    <property type="term" value="F:ATP hydrolysis activity"/>
    <property type="evidence" value="ECO:0007669"/>
    <property type="project" value="InterPro"/>
</dbReference>
<reference evidence="8 9" key="1">
    <citation type="submission" date="2020-08" db="EMBL/GenBank/DDBJ databases">
        <title>Genomic Encyclopedia of Type Strains, Phase IV (KMG-IV): sequencing the most valuable type-strain genomes for metagenomic binning, comparative biology and taxonomic classification.</title>
        <authorList>
            <person name="Goeker M."/>
        </authorList>
    </citation>
    <scope>NUCLEOTIDE SEQUENCE [LARGE SCALE GENOMIC DNA]</scope>
    <source>
        <strain evidence="8 9">DSM 19979</strain>
    </source>
</reference>
<evidence type="ECO:0000256" key="4">
    <source>
        <dbReference type="ARBA" id="ARBA00022705"/>
    </source>
</evidence>
<keyword evidence="9" id="KW-1185">Reference proteome</keyword>
<proteinExistence type="inferred from homology"/>
<dbReference type="CDD" id="cd18139">
    <property type="entry name" value="HLD_clamp_RarA"/>
    <property type="match status" value="1"/>
</dbReference>
<dbReference type="Pfam" id="PF00004">
    <property type="entry name" value="AAA"/>
    <property type="match status" value="1"/>
</dbReference>
<dbReference type="Gene3D" id="1.10.3710.10">
    <property type="entry name" value="DNA polymerase III clamp loader subunits, C-terminal domain"/>
    <property type="match status" value="1"/>
</dbReference>
<dbReference type="SUPFAM" id="SSF48019">
    <property type="entry name" value="post-AAA+ oligomerization domain-like"/>
    <property type="match status" value="1"/>
</dbReference>
<evidence type="ECO:0000256" key="6">
    <source>
        <dbReference type="ARBA" id="ARBA00022840"/>
    </source>
</evidence>
<dbReference type="EMBL" id="JACIDJ010000006">
    <property type="protein sequence ID" value="MBB3899643.1"/>
    <property type="molecule type" value="Genomic_DNA"/>
</dbReference>
<feature type="domain" description="AAA+ ATPase" evidence="7">
    <location>
        <begin position="45"/>
        <end position="161"/>
    </location>
</feature>
<dbReference type="Gene3D" id="3.40.50.300">
    <property type="entry name" value="P-loop containing nucleotide triphosphate hydrolases"/>
    <property type="match status" value="1"/>
</dbReference>
<dbReference type="InterPro" id="IPR051314">
    <property type="entry name" value="AAA_ATPase_RarA/MGS1/WRNIP1"/>
</dbReference>
<dbReference type="RefSeq" id="WP_184385616.1">
    <property type="nucleotide sequence ID" value="NZ_JACIDJ010000006.1"/>
</dbReference>
<dbReference type="GO" id="GO:0006261">
    <property type="term" value="P:DNA-templated DNA replication"/>
    <property type="evidence" value="ECO:0007669"/>
    <property type="project" value="TreeGrafter"/>
</dbReference>
<dbReference type="InterPro" id="IPR008921">
    <property type="entry name" value="DNA_pol3_clamp-load_cplx_C"/>
</dbReference>
<keyword evidence="6" id="KW-0067">ATP-binding</keyword>
<name>A0A840AGH2_9PROT</name>
<accession>A0A840AGH2</accession>
<keyword evidence="4" id="KW-0235">DNA replication</keyword>
<evidence type="ECO:0000256" key="3">
    <source>
        <dbReference type="ARBA" id="ARBA00020776"/>
    </source>
</evidence>
<gene>
    <name evidence="8" type="ORF">GGQ83_003103</name>
</gene>
<dbReference type="PANTHER" id="PTHR13779:SF7">
    <property type="entry name" value="ATPASE WRNIP1"/>
    <property type="match status" value="1"/>
</dbReference>
<dbReference type="SUPFAM" id="SSF52540">
    <property type="entry name" value="P-loop containing nucleoside triphosphate hydrolases"/>
    <property type="match status" value="1"/>
</dbReference>
<evidence type="ECO:0000256" key="5">
    <source>
        <dbReference type="ARBA" id="ARBA00022741"/>
    </source>
</evidence>
<evidence type="ECO:0000256" key="2">
    <source>
        <dbReference type="ARBA" id="ARBA00008959"/>
    </source>
</evidence>
<dbReference type="InterPro" id="IPR021886">
    <property type="entry name" value="MgsA_C"/>
</dbReference>
<dbReference type="InterPro" id="IPR032423">
    <property type="entry name" value="AAA_assoc_2"/>
</dbReference>
<dbReference type="AlphaFoldDB" id="A0A840AGH2"/>
<dbReference type="FunFam" id="3.40.50.300:FF:000137">
    <property type="entry name" value="Replication-associated recombination protein A"/>
    <property type="match status" value="1"/>
</dbReference>
<dbReference type="GO" id="GO:0003677">
    <property type="term" value="F:DNA binding"/>
    <property type="evidence" value="ECO:0007669"/>
    <property type="project" value="InterPro"/>
</dbReference>
<evidence type="ECO:0000313" key="8">
    <source>
        <dbReference type="EMBL" id="MBB3899643.1"/>
    </source>
</evidence>
<dbReference type="InterPro" id="IPR027417">
    <property type="entry name" value="P-loop_NTPase"/>
</dbReference>
<protein>
    <recommendedName>
        <fullName evidence="3">Replication-associated recombination protein A</fullName>
    </recommendedName>
</protein>
<comment type="similarity">
    <text evidence="2">Belongs to the AAA ATPase family. RarA/MGS1/WRNIP1 subfamily.</text>
</comment>
<dbReference type="GO" id="GO:0005524">
    <property type="term" value="F:ATP binding"/>
    <property type="evidence" value="ECO:0007669"/>
    <property type="project" value="UniProtKB-KW"/>
</dbReference>